<evidence type="ECO:0000256" key="2">
    <source>
        <dbReference type="ARBA" id="ARBA00022676"/>
    </source>
</evidence>
<dbReference type="CDD" id="cd00761">
    <property type="entry name" value="Glyco_tranf_GTA_type"/>
    <property type="match status" value="1"/>
</dbReference>
<comment type="similarity">
    <text evidence="1">Belongs to the glycosyltransferase 2 family.</text>
</comment>
<comment type="caution">
    <text evidence="6">The sequence shown here is derived from an EMBL/GenBank/DDBJ whole genome shotgun (WGS) entry which is preliminary data.</text>
</comment>
<keyword evidence="7" id="KW-1185">Reference proteome</keyword>
<keyword evidence="3 6" id="KW-0808">Transferase</keyword>
<dbReference type="EMBL" id="QKZL01000003">
    <property type="protein sequence ID" value="PZX18237.1"/>
    <property type="molecule type" value="Genomic_DNA"/>
</dbReference>
<accession>A0A2W7NJJ1</accession>
<dbReference type="InterPro" id="IPR029044">
    <property type="entry name" value="Nucleotide-diphossugar_trans"/>
</dbReference>
<dbReference type="Proteomes" id="UP000248916">
    <property type="component" value="Unassembled WGS sequence"/>
</dbReference>
<sequence>MTAAPLSWALCTATLNRIDVLEESVRLAIAQTRPPLEIVICDTSETWEAHRDRIAALVPEGGPRLIYLSSEHPSSAVQRNVAIRAASADVLFVLDDDSLMYPDCADAIMAVYEDPAGADIVAVGAVGQQSLPEGAALATARKEKGGATAPARPGPAARLRSSGPARWIMREVFLMSAARNLVAYDDRPIESEPKGDIPADTEPATLLSGYRLTVRRTTALAEPYEEALLAYCPGEDLDACYRYGRHGRIVTARRARLHHFEAAAGRIKRRKATALGLLNVAYVTRRHSTDPARHERAWYVFALRRLLADALKDTASRRWDYPQLKGVVTALRHGRRVFREPEPTLRDWYVELQRKILKA</sequence>
<dbReference type="PANTHER" id="PTHR43179">
    <property type="entry name" value="RHAMNOSYLTRANSFERASE WBBL"/>
    <property type="match status" value="1"/>
</dbReference>
<organism evidence="6 7">
    <name type="scientific">Palleronia aestuarii</name>
    <dbReference type="NCBI Taxonomy" id="568105"/>
    <lineage>
        <taxon>Bacteria</taxon>
        <taxon>Pseudomonadati</taxon>
        <taxon>Pseudomonadota</taxon>
        <taxon>Alphaproteobacteria</taxon>
        <taxon>Rhodobacterales</taxon>
        <taxon>Roseobacteraceae</taxon>
        <taxon>Palleronia</taxon>
    </lineage>
</organism>
<dbReference type="GO" id="GO:0016757">
    <property type="term" value="F:glycosyltransferase activity"/>
    <property type="evidence" value="ECO:0007669"/>
    <property type="project" value="UniProtKB-KW"/>
</dbReference>
<dbReference type="InterPro" id="IPR001173">
    <property type="entry name" value="Glyco_trans_2-like"/>
</dbReference>
<dbReference type="PANTHER" id="PTHR43179:SF12">
    <property type="entry name" value="GALACTOFURANOSYLTRANSFERASE GLFT2"/>
    <property type="match status" value="1"/>
</dbReference>
<feature type="domain" description="Glycosyltransferase 2-like" evidence="5">
    <location>
        <begin position="11"/>
        <end position="136"/>
    </location>
</feature>
<protein>
    <submittedName>
        <fullName evidence="6">Glycosyl transferase family 2</fullName>
    </submittedName>
</protein>
<feature type="region of interest" description="Disordered" evidence="4">
    <location>
        <begin position="141"/>
        <end position="160"/>
    </location>
</feature>
<evidence type="ECO:0000313" key="6">
    <source>
        <dbReference type="EMBL" id="PZX18237.1"/>
    </source>
</evidence>
<evidence type="ECO:0000256" key="1">
    <source>
        <dbReference type="ARBA" id="ARBA00006739"/>
    </source>
</evidence>
<dbReference type="Gene3D" id="3.90.550.10">
    <property type="entry name" value="Spore Coat Polysaccharide Biosynthesis Protein SpsA, Chain A"/>
    <property type="match status" value="1"/>
</dbReference>
<dbReference type="AlphaFoldDB" id="A0A2W7NJJ1"/>
<evidence type="ECO:0000259" key="5">
    <source>
        <dbReference type="Pfam" id="PF00535"/>
    </source>
</evidence>
<dbReference type="Pfam" id="PF00535">
    <property type="entry name" value="Glycos_transf_2"/>
    <property type="match status" value="1"/>
</dbReference>
<feature type="compositionally biased region" description="Low complexity" evidence="4">
    <location>
        <begin position="146"/>
        <end position="160"/>
    </location>
</feature>
<evidence type="ECO:0000313" key="7">
    <source>
        <dbReference type="Proteomes" id="UP000248916"/>
    </source>
</evidence>
<reference evidence="6 7" key="1">
    <citation type="submission" date="2018-06" db="EMBL/GenBank/DDBJ databases">
        <title>Genomic Encyclopedia of Archaeal and Bacterial Type Strains, Phase II (KMG-II): from individual species to whole genera.</title>
        <authorList>
            <person name="Goeker M."/>
        </authorList>
    </citation>
    <scope>NUCLEOTIDE SEQUENCE [LARGE SCALE GENOMIC DNA]</scope>
    <source>
        <strain evidence="6 7">DSM 22009</strain>
    </source>
</reference>
<name>A0A2W7NJJ1_9RHOB</name>
<gene>
    <name evidence="6" type="ORF">LX81_00866</name>
</gene>
<proteinExistence type="inferred from homology"/>
<dbReference type="RefSeq" id="WP_111536062.1">
    <property type="nucleotide sequence ID" value="NZ_QKZL01000003.1"/>
</dbReference>
<keyword evidence="2" id="KW-0328">Glycosyltransferase</keyword>
<evidence type="ECO:0000256" key="3">
    <source>
        <dbReference type="ARBA" id="ARBA00022679"/>
    </source>
</evidence>
<dbReference type="SUPFAM" id="SSF53448">
    <property type="entry name" value="Nucleotide-diphospho-sugar transferases"/>
    <property type="match status" value="1"/>
</dbReference>
<evidence type="ECO:0000256" key="4">
    <source>
        <dbReference type="SAM" id="MobiDB-lite"/>
    </source>
</evidence>
<dbReference type="OrthoDB" id="8404680at2"/>